<feature type="domain" description="AbiEi antitoxin N-terminal" evidence="2">
    <location>
        <begin position="4"/>
        <end position="50"/>
    </location>
</feature>
<dbReference type="EMBL" id="JBBPIX010000007">
    <property type="protein sequence ID" value="MEK6465151.1"/>
    <property type="molecule type" value="Genomic_DNA"/>
</dbReference>
<dbReference type="Pfam" id="PF13338">
    <property type="entry name" value="AbiEi_4"/>
    <property type="match status" value="1"/>
</dbReference>
<dbReference type="InterPro" id="IPR007569">
    <property type="entry name" value="DUF559"/>
</dbReference>
<comment type="caution">
    <text evidence="3">The sequence shown here is derived from an EMBL/GenBank/DDBJ whole genome shotgun (WGS) entry which is preliminary data.</text>
</comment>
<feature type="domain" description="DUF559" evidence="1">
    <location>
        <begin position="192"/>
        <end position="286"/>
    </location>
</feature>
<organism evidence="3 4">
    <name type="scientific">Pseudonocardia alni subsp. carboxydivorans</name>
    <dbReference type="NCBI Taxonomy" id="415010"/>
    <lineage>
        <taxon>Bacteria</taxon>
        <taxon>Bacillati</taxon>
        <taxon>Actinomycetota</taxon>
        <taxon>Actinomycetes</taxon>
        <taxon>Pseudonocardiales</taxon>
        <taxon>Pseudonocardiaceae</taxon>
        <taxon>Pseudonocardia</taxon>
    </lineage>
</organism>
<dbReference type="Gene3D" id="3.40.960.10">
    <property type="entry name" value="VSR Endonuclease"/>
    <property type="match status" value="1"/>
</dbReference>
<accession>A0ABU9AFK6</accession>
<keyword evidence="4" id="KW-1185">Reference proteome</keyword>
<reference evidence="3 4" key="1">
    <citation type="submission" date="2024-03" db="EMBL/GenBank/DDBJ databases">
        <title>Draft genome sequence of Pseudonocardia carboxydivorans JCM 14827.</title>
        <authorList>
            <person name="Duangmal K."/>
        </authorList>
    </citation>
    <scope>NUCLEOTIDE SEQUENCE [LARGE SCALE GENOMIC DNA]</scope>
    <source>
        <strain evidence="3 4">JCM 14827</strain>
    </source>
</reference>
<name>A0ABU9AFK6_PSEA5</name>
<dbReference type="Proteomes" id="UP001367513">
    <property type="component" value="Unassembled WGS sequence"/>
</dbReference>
<dbReference type="Pfam" id="PF04480">
    <property type="entry name" value="DUF559"/>
    <property type="match status" value="1"/>
</dbReference>
<evidence type="ECO:0000313" key="3">
    <source>
        <dbReference type="EMBL" id="MEK6465151.1"/>
    </source>
</evidence>
<gene>
    <name evidence="3" type="ORF">WG925_15495</name>
</gene>
<evidence type="ECO:0000313" key="4">
    <source>
        <dbReference type="Proteomes" id="UP001367513"/>
    </source>
</evidence>
<proteinExistence type="predicted"/>
<dbReference type="InterPro" id="IPR011335">
    <property type="entry name" value="Restrct_endonuc-II-like"/>
</dbReference>
<dbReference type="SUPFAM" id="SSF52980">
    <property type="entry name" value="Restriction endonuclease-like"/>
    <property type="match status" value="1"/>
</dbReference>
<dbReference type="InterPro" id="IPR025159">
    <property type="entry name" value="AbiEi_N"/>
</dbReference>
<evidence type="ECO:0000259" key="2">
    <source>
        <dbReference type="Pfam" id="PF13338"/>
    </source>
</evidence>
<dbReference type="RefSeq" id="WP_346105432.1">
    <property type="nucleotide sequence ID" value="NZ_BAAAOD010000044.1"/>
</dbReference>
<evidence type="ECO:0000259" key="1">
    <source>
        <dbReference type="Pfam" id="PF04480"/>
    </source>
</evidence>
<sequence>MTELERLLVRQGGLVTRAQAIAYGVPPRTVARRVSSGAWRNRHPGVYLVAGHRVTDETRVRAAWLWGGARSVVTGPAAAYWLGLRPGAPAEVVLAVPSTVQRARRPGIRLRRRILDPADRVVHRGIVVTAAPLTVLETSAVLPDAAGAAFLDRALQRWVSFGELHAAYCRVAGTPGIAAAARLLVAAGDRADSALERRLLRLLREARLPGLVRAAPFGPWTIDLAFPAVQVAVEVDGWAWHSDPERFRTDRRKQNALVAAGWTVLRFTWSDVHDRPGETVGRIRRAVGDRAA</sequence>
<protein>
    <submittedName>
        <fullName evidence="3">Type IV toxin-antitoxin system AbiEi family antitoxin domain-containing protein</fullName>
    </submittedName>
</protein>